<dbReference type="InterPro" id="IPR051377">
    <property type="entry name" value="DNA_Pol-Epsilon_Subunit"/>
</dbReference>
<keyword evidence="7" id="KW-1185">Reference proteome</keyword>
<name>A0A9N8VYU8_9GLOM</name>
<dbReference type="AlphaFoldDB" id="A0A9N8VYU8"/>
<dbReference type="GO" id="GO:0006974">
    <property type="term" value="P:DNA damage response"/>
    <property type="evidence" value="ECO:0007669"/>
    <property type="project" value="TreeGrafter"/>
</dbReference>
<reference evidence="6" key="1">
    <citation type="submission" date="2021-06" db="EMBL/GenBank/DDBJ databases">
        <authorList>
            <person name="Kallberg Y."/>
            <person name="Tangrot J."/>
            <person name="Rosling A."/>
        </authorList>
    </citation>
    <scope>NUCLEOTIDE SEQUENCE</scope>
    <source>
        <strain evidence="6">BR232B</strain>
    </source>
</reference>
<comment type="subcellular location">
    <subcellularLocation>
        <location evidence="1">Nucleus</location>
    </subcellularLocation>
</comment>
<dbReference type="InterPro" id="IPR009072">
    <property type="entry name" value="Histone-fold"/>
</dbReference>
<dbReference type="InterPro" id="IPR003958">
    <property type="entry name" value="CBFA_NFYB_domain"/>
</dbReference>
<dbReference type="GO" id="GO:0031507">
    <property type="term" value="P:heterochromatin formation"/>
    <property type="evidence" value="ECO:0007669"/>
    <property type="project" value="TreeGrafter"/>
</dbReference>
<accession>A0A9N8VYU8</accession>
<dbReference type="GO" id="GO:0008622">
    <property type="term" value="C:epsilon DNA polymerase complex"/>
    <property type="evidence" value="ECO:0007669"/>
    <property type="project" value="TreeGrafter"/>
</dbReference>
<proteinExistence type="predicted"/>
<dbReference type="SUPFAM" id="SSF47113">
    <property type="entry name" value="Histone-fold"/>
    <property type="match status" value="1"/>
</dbReference>
<dbReference type="CDD" id="cd22928">
    <property type="entry name" value="HFD_POLE3_DPB4"/>
    <property type="match status" value="1"/>
</dbReference>
<evidence type="ECO:0000259" key="5">
    <source>
        <dbReference type="Pfam" id="PF00808"/>
    </source>
</evidence>
<organism evidence="6 7">
    <name type="scientific">Paraglomus brasilianum</name>
    <dbReference type="NCBI Taxonomy" id="144538"/>
    <lineage>
        <taxon>Eukaryota</taxon>
        <taxon>Fungi</taxon>
        <taxon>Fungi incertae sedis</taxon>
        <taxon>Mucoromycota</taxon>
        <taxon>Glomeromycotina</taxon>
        <taxon>Glomeromycetes</taxon>
        <taxon>Paraglomerales</taxon>
        <taxon>Paraglomeraceae</taxon>
        <taxon>Paraglomus</taxon>
    </lineage>
</organism>
<dbReference type="Pfam" id="PF00808">
    <property type="entry name" value="CBFD_NFYB_HMF"/>
    <property type="match status" value="1"/>
</dbReference>
<evidence type="ECO:0000313" key="7">
    <source>
        <dbReference type="Proteomes" id="UP000789739"/>
    </source>
</evidence>
<evidence type="ECO:0000256" key="2">
    <source>
        <dbReference type="ARBA" id="ARBA00023242"/>
    </source>
</evidence>
<evidence type="ECO:0000256" key="4">
    <source>
        <dbReference type="ARBA" id="ARBA00042096"/>
    </source>
</evidence>
<evidence type="ECO:0000313" key="6">
    <source>
        <dbReference type="EMBL" id="CAG8471107.1"/>
    </source>
</evidence>
<dbReference type="PANTHER" id="PTHR46172:SF1">
    <property type="entry name" value="DNA POLYMERASE EPSILON SUBUNIT 3"/>
    <property type="match status" value="1"/>
</dbReference>
<keyword evidence="2" id="KW-0539">Nucleus</keyword>
<dbReference type="Proteomes" id="UP000789739">
    <property type="component" value="Unassembled WGS sequence"/>
</dbReference>
<dbReference type="GO" id="GO:0008623">
    <property type="term" value="C:CHRAC"/>
    <property type="evidence" value="ECO:0007669"/>
    <property type="project" value="TreeGrafter"/>
</dbReference>
<dbReference type="GO" id="GO:0046982">
    <property type="term" value="F:protein heterodimerization activity"/>
    <property type="evidence" value="ECO:0007669"/>
    <property type="project" value="InterPro"/>
</dbReference>
<gene>
    <name evidence="6" type="ORF">PBRASI_LOCUS1075</name>
</gene>
<dbReference type="PANTHER" id="PTHR46172">
    <property type="entry name" value="DNA POLYMERASE EPSILON SUBUNIT 3"/>
    <property type="match status" value="1"/>
</dbReference>
<feature type="domain" description="Transcription factor CBF/NF-Y/archaeal histone" evidence="5">
    <location>
        <begin position="8"/>
        <end position="70"/>
    </location>
</feature>
<dbReference type="OrthoDB" id="1707486at2759"/>
<evidence type="ECO:0000256" key="1">
    <source>
        <dbReference type="ARBA" id="ARBA00004123"/>
    </source>
</evidence>
<comment type="caution">
    <text evidence="6">The sequence shown here is derived from an EMBL/GenBank/DDBJ whole genome shotgun (WGS) entry which is preliminary data.</text>
</comment>
<dbReference type="EMBL" id="CAJVPI010000064">
    <property type="protein sequence ID" value="CAG8471107.1"/>
    <property type="molecule type" value="Genomic_DNA"/>
</dbReference>
<dbReference type="Gene3D" id="1.10.20.10">
    <property type="entry name" value="Histone, subunit A"/>
    <property type="match status" value="1"/>
</dbReference>
<protein>
    <recommendedName>
        <fullName evidence="3">DNA polymerase epsilon subunit D</fullName>
    </recommendedName>
    <alternativeName>
        <fullName evidence="4">DNA polymerase II subunit D</fullName>
    </alternativeName>
</protein>
<dbReference type="GO" id="GO:0031490">
    <property type="term" value="F:chromatin DNA binding"/>
    <property type="evidence" value="ECO:0007669"/>
    <property type="project" value="TreeGrafter"/>
</dbReference>
<dbReference type="GO" id="GO:0006272">
    <property type="term" value="P:leading strand elongation"/>
    <property type="evidence" value="ECO:0007669"/>
    <property type="project" value="TreeGrafter"/>
</dbReference>
<evidence type="ECO:0000256" key="3">
    <source>
        <dbReference type="ARBA" id="ARBA00039775"/>
    </source>
</evidence>
<sequence>MVGIDELDLPAASITKVAKKALDNNALFQKDARMAVTKCTTVFISFLTNYSNESARARGKKTIIADDVIKGIQELGFEEFIPRMKDMVAGKRKKTRDDYDDLQVIVIS</sequence>